<dbReference type="GO" id="GO:0016740">
    <property type="term" value="F:transferase activity"/>
    <property type="evidence" value="ECO:0007669"/>
    <property type="project" value="UniProtKB-KW"/>
</dbReference>
<gene>
    <name evidence="1" type="ORF">c7_L415</name>
</gene>
<organism evidence="1">
    <name type="scientific">Megavirus courdo7</name>
    <dbReference type="NCBI Taxonomy" id="1128135"/>
    <lineage>
        <taxon>Viruses</taxon>
        <taxon>Varidnaviria</taxon>
        <taxon>Bamfordvirae</taxon>
        <taxon>Nucleocytoviricota</taxon>
        <taxon>Megaviricetes</taxon>
        <taxon>Imitervirales</taxon>
        <taxon>Mimiviridae</taxon>
        <taxon>Megamimivirinae</taxon>
        <taxon>Megavirus</taxon>
    </lineage>
</organism>
<reference evidence="1" key="1">
    <citation type="submission" date="2011-10" db="EMBL/GenBank/DDBJ databases">
        <title>Provirophages and transpovirons: unique mobilome of giant viruses.</title>
        <authorList>
            <person name="Desnues C."/>
            <person name="LaScola B."/>
            <person name="Yutin N."/>
            <person name="Fournous G."/>
            <person name="Koonin E."/>
            <person name="Raoult D."/>
        </authorList>
    </citation>
    <scope>NUCLEOTIDE SEQUENCE</scope>
    <source>
        <strain evidence="1">Mv13-c7</strain>
    </source>
</reference>
<accession>H2EAQ6</accession>
<protein>
    <submittedName>
        <fullName evidence="1">Putative glycosyl transferase</fullName>
    </submittedName>
</protein>
<keyword evidence="1" id="KW-0808">Transferase</keyword>
<dbReference type="EMBL" id="JN885991">
    <property type="protein sequence ID" value="AEX61479.1"/>
    <property type="molecule type" value="Genomic_DNA"/>
</dbReference>
<evidence type="ECO:0000313" key="1">
    <source>
        <dbReference type="EMBL" id="AEX61479.1"/>
    </source>
</evidence>
<proteinExistence type="predicted"/>
<name>H2EAQ6_9VIRU</name>
<sequence>MSICNKYTINKIESNNNWCLIYIIDTKRIVNLDAEKKLYTQTINNIKNEINIQTIYIYIADESQKNTIQKCV</sequence>